<dbReference type="Pfam" id="PF02627">
    <property type="entry name" value="CMD"/>
    <property type="match status" value="1"/>
</dbReference>
<keyword evidence="4" id="KW-1185">Reference proteome</keyword>
<dbReference type="Proteomes" id="UP000586722">
    <property type="component" value="Unassembled WGS sequence"/>
</dbReference>
<feature type="region of interest" description="Disordered" evidence="1">
    <location>
        <begin position="1"/>
        <end position="27"/>
    </location>
</feature>
<proteinExistence type="predicted"/>
<gene>
    <name evidence="3" type="primary">pcaC</name>
    <name evidence="3" type="ORF">GWI72_08370</name>
</gene>
<protein>
    <submittedName>
        <fullName evidence="3">4-carboxymuconolactone decarboxylase</fullName>
        <ecNumber evidence="3">4.1.1.44</ecNumber>
    </submittedName>
</protein>
<dbReference type="AlphaFoldDB" id="A0A7X5F1Y2"/>
<reference evidence="4" key="1">
    <citation type="submission" date="2020-01" db="EMBL/GenBank/DDBJ databases">
        <authorList>
            <person name="Fang Y."/>
            <person name="Sun R."/>
            <person name="Nie L."/>
            <person name="He J."/>
            <person name="Hao L."/>
            <person name="Wang L."/>
            <person name="Su S."/>
            <person name="Lv E."/>
            <person name="Zhang Z."/>
            <person name="Xie R."/>
            <person name="Liu H."/>
        </authorList>
    </citation>
    <scope>NUCLEOTIDE SEQUENCE [LARGE SCALE GENOMIC DNA]</scope>
    <source>
        <strain evidence="4">XCT-53</strain>
    </source>
</reference>
<dbReference type="SUPFAM" id="SSF69118">
    <property type="entry name" value="AhpD-like"/>
    <property type="match status" value="1"/>
</dbReference>
<dbReference type="InterPro" id="IPR052512">
    <property type="entry name" value="4CMD/NDH-1_regulator"/>
</dbReference>
<comment type="caution">
    <text evidence="3">The sequence shown here is derived from an EMBL/GenBank/DDBJ whole genome shotgun (WGS) entry which is preliminary data.</text>
</comment>
<dbReference type="Gene3D" id="1.20.1290.10">
    <property type="entry name" value="AhpD-like"/>
    <property type="match status" value="1"/>
</dbReference>
<dbReference type="NCBIfam" id="TIGR02425">
    <property type="entry name" value="decarb_PcaC"/>
    <property type="match status" value="1"/>
</dbReference>
<dbReference type="InterPro" id="IPR003779">
    <property type="entry name" value="CMD-like"/>
</dbReference>
<evidence type="ECO:0000313" key="3">
    <source>
        <dbReference type="EMBL" id="NBN78278.1"/>
    </source>
</evidence>
<dbReference type="PANTHER" id="PTHR33570:SF2">
    <property type="entry name" value="CARBOXYMUCONOLACTONE DECARBOXYLASE-LIKE DOMAIN-CONTAINING PROTEIN"/>
    <property type="match status" value="1"/>
</dbReference>
<dbReference type="EMBL" id="JAABLQ010000001">
    <property type="protein sequence ID" value="NBN78278.1"/>
    <property type="molecule type" value="Genomic_DNA"/>
</dbReference>
<dbReference type="PANTHER" id="PTHR33570">
    <property type="entry name" value="4-CARBOXYMUCONOLACTONE DECARBOXYLASE FAMILY PROTEIN"/>
    <property type="match status" value="1"/>
</dbReference>
<name>A0A7X5F1Y2_9HYPH</name>
<keyword evidence="3" id="KW-0456">Lyase</keyword>
<organism evidence="3 4">
    <name type="scientific">Pannonibacter tanglangensis</name>
    <dbReference type="NCBI Taxonomy" id="2750084"/>
    <lineage>
        <taxon>Bacteria</taxon>
        <taxon>Pseudomonadati</taxon>
        <taxon>Pseudomonadota</taxon>
        <taxon>Alphaproteobacteria</taxon>
        <taxon>Hyphomicrobiales</taxon>
        <taxon>Stappiaceae</taxon>
        <taxon>Pannonibacter</taxon>
    </lineage>
</organism>
<feature type="region of interest" description="Disordered" evidence="1">
    <location>
        <begin position="146"/>
        <end position="166"/>
    </location>
</feature>
<dbReference type="InterPro" id="IPR012788">
    <property type="entry name" value="Decarb_PcaC"/>
</dbReference>
<feature type="compositionally biased region" description="Basic and acidic residues" evidence="1">
    <location>
        <begin position="157"/>
        <end position="166"/>
    </location>
</feature>
<dbReference type="GO" id="GO:0051920">
    <property type="term" value="F:peroxiredoxin activity"/>
    <property type="evidence" value="ECO:0007669"/>
    <property type="project" value="InterPro"/>
</dbReference>
<evidence type="ECO:0000313" key="4">
    <source>
        <dbReference type="Proteomes" id="UP000586722"/>
    </source>
</evidence>
<sequence>MPFLRRPPLSDPVPAVPKVRSPGSRHATGMTTRRAVLGDAHVDRSIASMTPFDADFQTLIVESAWGTVWSDDTLTRRERSLVTIALLAGLGHHEELAMHVRASINTGASARDIREALMHVAIYAGVPAANTAFRIARDALAAAGRLEDEMREPEDGDAVRHKGEQP</sequence>
<dbReference type="GO" id="GO:0047575">
    <property type="term" value="F:4-carboxymuconolactone decarboxylase activity"/>
    <property type="evidence" value="ECO:0007669"/>
    <property type="project" value="UniProtKB-EC"/>
</dbReference>
<feature type="domain" description="Carboxymuconolactone decarboxylase-like" evidence="2">
    <location>
        <begin position="55"/>
        <end position="138"/>
    </location>
</feature>
<dbReference type="EC" id="4.1.1.44" evidence="3"/>
<evidence type="ECO:0000256" key="1">
    <source>
        <dbReference type="SAM" id="MobiDB-lite"/>
    </source>
</evidence>
<accession>A0A7X5F1Y2</accession>
<dbReference type="InterPro" id="IPR029032">
    <property type="entry name" value="AhpD-like"/>
</dbReference>
<evidence type="ECO:0000259" key="2">
    <source>
        <dbReference type="Pfam" id="PF02627"/>
    </source>
</evidence>